<gene>
    <name evidence="2" type="ORF">RY831_00260</name>
</gene>
<dbReference type="PROSITE" id="PS51257">
    <property type="entry name" value="PROKAR_LIPOPROTEIN"/>
    <property type="match status" value="1"/>
</dbReference>
<evidence type="ECO:0000313" key="3">
    <source>
        <dbReference type="Proteomes" id="UP001352263"/>
    </source>
</evidence>
<name>A0ABU6J1U6_9BURK</name>
<dbReference type="RefSeq" id="WP_326504331.1">
    <property type="nucleotide sequence ID" value="NZ_JAWIIV010000001.1"/>
</dbReference>
<dbReference type="EMBL" id="JAWIIV010000001">
    <property type="protein sequence ID" value="MEC4717574.1"/>
    <property type="molecule type" value="Genomic_DNA"/>
</dbReference>
<organism evidence="2 3">
    <name type="scientific">Noviherbaspirillum album</name>
    <dbReference type="NCBI Taxonomy" id="3080276"/>
    <lineage>
        <taxon>Bacteria</taxon>
        <taxon>Pseudomonadati</taxon>
        <taxon>Pseudomonadota</taxon>
        <taxon>Betaproteobacteria</taxon>
        <taxon>Burkholderiales</taxon>
        <taxon>Oxalobacteraceae</taxon>
        <taxon>Noviherbaspirillum</taxon>
    </lineage>
</organism>
<sequence>MIRYSLLLLIAALTGCVAVPVYDDAYGTYGAYGGAPMYSVPATTYAVPVAPVYAGPPVYVGPPVRFSFGLNYWSGRGGRHHHHGWRHGGGRFRR</sequence>
<proteinExistence type="predicted"/>
<keyword evidence="1" id="KW-0732">Signal</keyword>
<evidence type="ECO:0000256" key="1">
    <source>
        <dbReference type="SAM" id="SignalP"/>
    </source>
</evidence>
<evidence type="ECO:0000313" key="2">
    <source>
        <dbReference type="EMBL" id="MEC4717574.1"/>
    </source>
</evidence>
<accession>A0ABU6J1U6</accession>
<protein>
    <recommendedName>
        <fullName evidence="4">Lipoprotein</fullName>
    </recommendedName>
</protein>
<feature type="signal peptide" evidence="1">
    <location>
        <begin position="1"/>
        <end position="23"/>
    </location>
</feature>
<evidence type="ECO:0008006" key="4">
    <source>
        <dbReference type="Google" id="ProtNLM"/>
    </source>
</evidence>
<reference evidence="2 3" key="1">
    <citation type="submission" date="2023-10" db="EMBL/GenBank/DDBJ databases">
        <title>Noviherbaspirillum sp. CPCC 100848 genome assembly.</title>
        <authorList>
            <person name="Li X.Y."/>
            <person name="Fang X.M."/>
        </authorList>
    </citation>
    <scope>NUCLEOTIDE SEQUENCE [LARGE SCALE GENOMIC DNA]</scope>
    <source>
        <strain evidence="2 3">CPCC 100848</strain>
    </source>
</reference>
<keyword evidence="3" id="KW-1185">Reference proteome</keyword>
<dbReference type="Proteomes" id="UP001352263">
    <property type="component" value="Unassembled WGS sequence"/>
</dbReference>
<comment type="caution">
    <text evidence="2">The sequence shown here is derived from an EMBL/GenBank/DDBJ whole genome shotgun (WGS) entry which is preliminary data.</text>
</comment>
<feature type="chain" id="PRO_5046433884" description="Lipoprotein" evidence="1">
    <location>
        <begin position="24"/>
        <end position="94"/>
    </location>
</feature>